<accession>A0A197JI53</accession>
<dbReference type="Proteomes" id="UP000078512">
    <property type="component" value="Unassembled WGS sequence"/>
</dbReference>
<evidence type="ECO:0000313" key="1">
    <source>
        <dbReference type="EMBL" id="OAQ24872.1"/>
    </source>
</evidence>
<dbReference type="Gene3D" id="2.40.40.10">
    <property type="entry name" value="RlpA-like domain"/>
    <property type="match status" value="1"/>
</dbReference>
<keyword evidence="2" id="KW-1185">Reference proteome</keyword>
<name>A0A197JI53_9FUNG</name>
<dbReference type="CDD" id="cd22191">
    <property type="entry name" value="DPBB_RlpA_EXP_N-like"/>
    <property type="match status" value="1"/>
</dbReference>
<dbReference type="EMBL" id="KV442086">
    <property type="protein sequence ID" value="OAQ24872.1"/>
    <property type="molecule type" value="Genomic_DNA"/>
</dbReference>
<dbReference type="OrthoDB" id="2352796at2759"/>
<dbReference type="AlphaFoldDB" id="A0A197JI53"/>
<gene>
    <name evidence="1" type="ORF">K457DRAFT_23654</name>
</gene>
<dbReference type="SUPFAM" id="SSF50685">
    <property type="entry name" value="Barwin-like endoglucanases"/>
    <property type="match status" value="1"/>
</dbReference>
<proteinExistence type="predicted"/>
<protein>
    <recommendedName>
        <fullName evidence="3">RlpA-like protein double-psi beta-barrel domain-containing protein</fullName>
    </recommendedName>
</protein>
<reference evidence="1 2" key="1">
    <citation type="submission" date="2016-05" db="EMBL/GenBank/DDBJ databases">
        <title>Genome sequencing reveals origins of a unique bacterial endosymbiosis in the earliest lineages of terrestrial Fungi.</title>
        <authorList>
            <consortium name="DOE Joint Genome Institute"/>
            <person name="Uehling J."/>
            <person name="Gryganskyi A."/>
            <person name="Hameed K."/>
            <person name="Tschaplinski T."/>
            <person name="Misztal P."/>
            <person name="Wu S."/>
            <person name="Desiro A."/>
            <person name="Vande Pol N."/>
            <person name="Du Z.-Y."/>
            <person name="Zienkiewicz A."/>
            <person name="Zienkiewicz K."/>
            <person name="Morin E."/>
            <person name="Tisserant E."/>
            <person name="Splivallo R."/>
            <person name="Hainaut M."/>
            <person name="Henrissat B."/>
            <person name="Ohm R."/>
            <person name="Kuo A."/>
            <person name="Yan J."/>
            <person name="Lipzen A."/>
            <person name="Nolan M."/>
            <person name="Labutti K."/>
            <person name="Barry K."/>
            <person name="Goldstein A."/>
            <person name="Labbe J."/>
            <person name="Schadt C."/>
            <person name="Tuskan G."/>
            <person name="Grigoriev I."/>
            <person name="Martin F."/>
            <person name="Vilgalys R."/>
            <person name="Bonito G."/>
        </authorList>
    </citation>
    <scope>NUCLEOTIDE SEQUENCE [LARGE SCALE GENOMIC DNA]</scope>
    <source>
        <strain evidence="1 2">AG-77</strain>
    </source>
</reference>
<sequence length="231" mass="25437">MPVRTHARTVANTNASASASARVPFAVRLSSSFKLTFRLATYFLLLLLLLSTLLAHPVIATVANRIQDSTGHPVTPTTRYGEEYLVTLSPFEFATLNATACYKFYYTNPPLLATSENRLWLFATVPLRSFENNNRGICGRCLKIRTIDGQFEVPVKVAGDCPGCVSDQIEVSGNAFQRLGTWQVGGFEGGSGDGVKEGEEVKVMRAVMTIIDCPVQEVEGVNWPWIPDRQF</sequence>
<evidence type="ECO:0000313" key="2">
    <source>
        <dbReference type="Proteomes" id="UP000078512"/>
    </source>
</evidence>
<evidence type="ECO:0008006" key="3">
    <source>
        <dbReference type="Google" id="ProtNLM"/>
    </source>
</evidence>
<dbReference type="InterPro" id="IPR036908">
    <property type="entry name" value="RlpA-like_sf"/>
</dbReference>
<organism evidence="1 2">
    <name type="scientific">Linnemannia elongata AG-77</name>
    <dbReference type="NCBI Taxonomy" id="1314771"/>
    <lineage>
        <taxon>Eukaryota</taxon>
        <taxon>Fungi</taxon>
        <taxon>Fungi incertae sedis</taxon>
        <taxon>Mucoromycota</taxon>
        <taxon>Mortierellomycotina</taxon>
        <taxon>Mortierellomycetes</taxon>
        <taxon>Mortierellales</taxon>
        <taxon>Mortierellaceae</taxon>
        <taxon>Linnemannia</taxon>
    </lineage>
</organism>